<gene>
    <name evidence="4" type="ordered locus">Oweho_0931</name>
</gene>
<dbReference type="InterPro" id="IPR013783">
    <property type="entry name" value="Ig-like_fold"/>
</dbReference>
<dbReference type="HOGENOM" id="CLU_229540_0_0_10"/>
<proteinExistence type="predicted"/>
<dbReference type="InterPro" id="IPR011050">
    <property type="entry name" value="Pectin_lyase_fold/virulence"/>
</dbReference>
<dbReference type="RefSeq" id="WP_014201302.1">
    <property type="nucleotide sequence ID" value="NC_016599.1"/>
</dbReference>
<dbReference type="InterPro" id="IPR035986">
    <property type="entry name" value="PKD_dom_sf"/>
</dbReference>
<dbReference type="KEGG" id="oho:Oweho_0931"/>
<dbReference type="CDD" id="cd00146">
    <property type="entry name" value="PKD"/>
    <property type="match status" value="1"/>
</dbReference>
<sequence length="2367" mass="247845">MKKNILLFFGTLISFLSMGQGTINTHAVYPDNNGSSAVSFEVESTTLVEITGISNVFNTGVSSSDVWVRVGGIASAPLNTAGNLEITAANGWVLNQTCAVAGGGGINSTPVPLQSFVPILVPVNTPIGIVITGGMRYSGTASPVSPTAFTHGPVTLRTGGVTGSTIYGYGGALPSALGNKPRGFLGTLTYGLVGPCTNPPVAGTAVANSGLVCVGGNVDLSLSGNTTGTGQTYQWQSSIDNVNWTNIAGATSALVTANPTVNTYYRAGVTCGVTTYSSSVQVLTQGGTLSGTYTINKNAPVSATNYQSFADLATALSCGNITADVTVNVVANSGPYKERFVLGQINGAGPSARLIINGNGNELRDSTNTSNERTAFLLNGTDYLVLDSLNIVNKGTTYGWALQLTNGANNNIIRNCKLETSITSTSSNHCGLVMSSSLTSATTSGNSGSYNLIENNRIIGGYYALMSYATTTVGSRNVGNSLIRNKIEDAYYYSIYNSGQDSMTVIGNEISRPNRLAYGGGYGIYNSSVGNKSQFSNNWVHDMFKQATGTTTALYGIYSSASDNTPGAECLVFNNLMSDNQNNGAHYYIYNTSSDGWKYYHNTIVANSPGSTAGLTRGFYQLTLATGIEFKNNLISINRGGSGPHHAIYAGTTTSVMDIDRNAYFMANAGSGNDHYGYYTSNQSTFANWQTASSYDVNSAIGDPLFDANTLYQPTAAYFNNIGLNLQSIVSSDFGGIARGPAPDPGIWEFSPPPGPDLSIASISQLGASCGSSTNLVVRLINVGTDTVLSATLNYTVNGIPQTPILLSGVFATGLSVYDTLYNIPLTANTNTTVVATLVSIGPGVDTDPGNNVFATNVRSGYSGNLYINSLIAANDSTFTSFTSLAAALMANGVCGPIVVTVAPNSGPYNEQFMVGTITGVSSTNQVLINGNGRTLQYSAGNSAERGTVIFNGTDWFTIDNLIIKATGATYGFGVSFTNNADHNTLSNCTVLTDSVATSSNYCGVVISGSAGSATISGSCGNYNTIINNNIVGGYYGIIAYGSSTDSLNGNQFINNQVRDFYYGGIYNYYARGSMINGNEIHRPNRTGNTTFYGIYAYVNHFSKIIGNKVHDPFPLNTTTTSTAYGIYAYSFIGSAANYGILANNLIYNFNSAGTQYLFAPYITSYAKVIHNTVIADDANSTGTSASTYVIYNPGTSDRTYFQNNLTYLNRKVGTGTSYIYYQSGAVDASSIVNNNVYYAPPTFTVSTFGYYGGAAVTSFQNWKNATGFDQVSEFTRPYFVNTATGNFTPQSNVIDGFGVNFTSDVATDINNVLRTVPVDPGAIEFTGSPCTGVSGLTTSNITSSSATVSWNSNPAGVMIEWGPVGFKQASIVGTTITVPVGTSTSNITGLNGNSCYDYYITQNCTSTIPGAPPVMGPYTFCTPCLGGGLNAGTYTVGGPIGPSNFATIDSVIDVLNGCGIKGAVVFNVQAGNHIVSKTIGEIDGASGINTITFDGSATTGDTLRGSSTAVIDLDGAKHFTFKGLSIVNNTARGVWLHNNADSNTIENCYIRVSTTGTGTAMAGIVASTSATGLSAGADVDYLKVMGNTVVGGYYGIVSYGNGTTSKVKGAIIENNTLLNQYLYGVYAYYNQEISIKKNSVNGLRNTASYGFYMVYADNFYIEGNQISDAKTYGVYLSSANSGLSGVPATKSTFINNMVLSTGSGCYFTGISYLNVFHNTVEGAYGYRQFTPTSVDVRNNIFVGSSNYAFESGTAVVTPNVVNYNLYHKRGGTDLIKDGTPTYTSLALWKTALPLLNVNSVEGAPIFITPTDLHVVGSLANDAGDNTVGVLVDIDGDVRPANGSTVVDLGADEFTPLNFDIAVTAIASNPGSGSCGDALTQVDISLANYGLSSLSGIPLTAVISGSVNTTLTTTYAGPLSTLGTITLNLGPINTTGGGVYNVEVYTNLSNDQDRSNDTVTTTFTFKNTLAPIVTAAMDTFCAGAYDTLYAPIGTADNYEWKDINGVVLGTGDTLVVGPLLAADTTFTLSSVSQQYRFGPVSNSIGVAANFTDPSVQQLYFTAIQAFTLDSITVYPNANGNVNINLVDFTTNAILQTVTVPVTGVTAAGTKQRIAVGMNIPAGTYKMHGGGSTTGGLWRNSAGAVYPYTASGVASITGHSFSASGPDYYYYFYDWKITSGGCPRPDGTKILYSSSASQVPAFTSNVQGATMTGQVVDFDASSSQGATSYSWNFGDGNTGTGVMASHTYTANGSYTVTLTITGPCGTQTITSTVVVQGIGIEGNVLNSSLRVYPNPSNGVVNISFQTEASDKARVRITDMAGKELMYLVKDNINGHFEGTVDIGKLPKGVYLLEISSDNLSTQERLIKD</sequence>
<dbReference type="InterPro" id="IPR006626">
    <property type="entry name" value="PbH1"/>
</dbReference>
<dbReference type="eggNOG" id="COG3420">
    <property type="taxonomic scope" value="Bacteria"/>
</dbReference>
<dbReference type="Pfam" id="PF18911">
    <property type="entry name" value="PKD_4"/>
    <property type="match status" value="1"/>
</dbReference>
<dbReference type="SUPFAM" id="SSF51126">
    <property type="entry name" value="Pectin lyase-like"/>
    <property type="match status" value="2"/>
</dbReference>
<evidence type="ECO:0000256" key="2">
    <source>
        <dbReference type="SAM" id="SignalP"/>
    </source>
</evidence>
<dbReference type="InterPro" id="IPR012334">
    <property type="entry name" value="Pectin_lyas_fold"/>
</dbReference>
<dbReference type="Pfam" id="PF13229">
    <property type="entry name" value="Beta_helix"/>
    <property type="match status" value="1"/>
</dbReference>
<dbReference type="Gene3D" id="2.160.20.10">
    <property type="entry name" value="Single-stranded right-handed beta-helix, Pectin lyase-like"/>
    <property type="match status" value="3"/>
</dbReference>
<dbReference type="eggNOG" id="COG3291">
    <property type="taxonomic scope" value="Bacteria"/>
</dbReference>
<dbReference type="SMART" id="SM00710">
    <property type="entry name" value="PbH1"/>
    <property type="match status" value="18"/>
</dbReference>
<dbReference type="Proteomes" id="UP000005631">
    <property type="component" value="Chromosome"/>
</dbReference>
<dbReference type="InterPro" id="IPR026444">
    <property type="entry name" value="Secre_tail"/>
</dbReference>
<dbReference type="OrthoDB" id="626902at2"/>
<dbReference type="NCBIfam" id="TIGR04183">
    <property type="entry name" value="Por_Secre_tail"/>
    <property type="match status" value="1"/>
</dbReference>
<dbReference type="SMART" id="SM00089">
    <property type="entry name" value="PKD"/>
    <property type="match status" value="1"/>
</dbReference>
<protein>
    <submittedName>
        <fullName evidence="4">Nitrous oxidase accessory protein</fullName>
    </submittedName>
</protein>
<keyword evidence="5" id="KW-1185">Reference proteome</keyword>
<keyword evidence="1 2" id="KW-0732">Signal</keyword>
<evidence type="ECO:0000259" key="3">
    <source>
        <dbReference type="PROSITE" id="PS50093"/>
    </source>
</evidence>
<dbReference type="InterPro" id="IPR022409">
    <property type="entry name" value="PKD/Chitinase_dom"/>
</dbReference>
<organism evidence="4 5">
    <name type="scientific">Owenweeksia hongkongensis (strain DSM 17368 / CIP 108786 / JCM 12287 / NRRL B-23963 / UST20020801)</name>
    <dbReference type="NCBI Taxonomy" id="926562"/>
    <lineage>
        <taxon>Bacteria</taxon>
        <taxon>Pseudomonadati</taxon>
        <taxon>Bacteroidota</taxon>
        <taxon>Flavobacteriia</taxon>
        <taxon>Flavobacteriales</taxon>
        <taxon>Owenweeksiaceae</taxon>
        <taxon>Owenweeksia</taxon>
    </lineage>
</organism>
<accession>G8R3C0</accession>
<name>G8R3C0_OWEHD</name>
<dbReference type="SUPFAM" id="SSF49299">
    <property type="entry name" value="PKD domain"/>
    <property type="match status" value="1"/>
</dbReference>
<feature type="signal peptide" evidence="2">
    <location>
        <begin position="1"/>
        <end position="19"/>
    </location>
</feature>
<dbReference type="InterPro" id="IPR039448">
    <property type="entry name" value="Beta_helix"/>
</dbReference>
<dbReference type="Gene3D" id="2.60.40.10">
    <property type="entry name" value="Immunoglobulins"/>
    <property type="match status" value="2"/>
</dbReference>
<dbReference type="STRING" id="926562.Oweho_0931"/>
<reference evidence="4 5" key="1">
    <citation type="journal article" date="2012" name="Stand. Genomic Sci.">
        <title>Genome sequence of the orange-pigmented seawater bacterium Owenweeksia hongkongensis type strain (UST20020801(T)).</title>
        <authorList>
            <person name="Riedel T."/>
            <person name="Held B."/>
            <person name="Nolan M."/>
            <person name="Lucas S."/>
            <person name="Lapidus A."/>
            <person name="Tice H."/>
            <person name="Del Rio T.G."/>
            <person name="Cheng J.F."/>
            <person name="Han C."/>
            <person name="Tapia R."/>
            <person name="Goodwin L.A."/>
            <person name="Pitluck S."/>
            <person name="Liolios K."/>
            <person name="Mavromatis K."/>
            <person name="Pagani I."/>
            <person name="Ivanova N."/>
            <person name="Mikhailova N."/>
            <person name="Pati A."/>
            <person name="Chen A."/>
            <person name="Palaniappan K."/>
            <person name="Rohde M."/>
            <person name="Tindall B.J."/>
            <person name="Detter J.C."/>
            <person name="Goker M."/>
            <person name="Woyke T."/>
            <person name="Bristow J."/>
            <person name="Eisen J.A."/>
            <person name="Markowitz V."/>
            <person name="Hugenholtz P."/>
            <person name="Klenk H.P."/>
            <person name="Kyrpides N.C."/>
        </authorList>
    </citation>
    <scope>NUCLEOTIDE SEQUENCE</scope>
    <source>
        <strain evidence="5">DSM 17368 / JCM 12287 / NRRL B-23963</strain>
    </source>
</reference>
<dbReference type="EMBL" id="CP003156">
    <property type="protein sequence ID" value="AEV31941.1"/>
    <property type="molecule type" value="Genomic_DNA"/>
</dbReference>
<evidence type="ECO:0000313" key="5">
    <source>
        <dbReference type="Proteomes" id="UP000005631"/>
    </source>
</evidence>
<evidence type="ECO:0000313" key="4">
    <source>
        <dbReference type="EMBL" id="AEV31941.1"/>
    </source>
</evidence>
<dbReference type="InterPro" id="IPR000601">
    <property type="entry name" value="PKD_dom"/>
</dbReference>
<feature type="chain" id="PRO_5003514224" evidence="2">
    <location>
        <begin position="20"/>
        <end position="2367"/>
    </location>
</feature>
<feature type="domain" description="PKD" evidence="3">
    <location>
        <begin position="2198"/>
        <end position="2275"/>
    </location>
</feature>
<dbReference type="PROSITE" id="PS50093">
    <property type="entry name" value="PKD"/>
    <property type="match status" value="1"/>
</dbReference>
<evidence type="ECO:0000256" key="1">
    <source>
        <dbReference type="ARBA" id="ARBA00022729"/>
    </source>
</evidence>
<dbReference type="Pfam" id="PF18962">
    <property type="entry name" value="Por_Secre_tail"/>
    <property type="match status" value="1"/>
</dbReference>